<evidence type="ECO:0000313" key="4">
    <source>
        <dbReference type="EMBL" id="HJG91513.1"/>
    </source>
</evidence>
<keyword evidence="2" id="KW-0067">ATP-binding</keyword>
<sequence>MTAAERRGGTYSSYLPARLASGDAGALLELDVREEALEIAGAITAASLQVDESTRRGIYPLLLRSESIASSQIERVGASGRDVSYAQLGDQQRHLRNHDAMSVARNVQATRTAVEQLAGREEWTVSDIEQVHRALGVVGASTGLRQVEVWIGGRSKLRADYVAPPPQEVPALIEDLLQYLDSSGEHPLLLAAIAHLQFESVHPFEDGNGRAGRALIHAVLERGGVVRSGLLPVSTALRTREQEYVRRLSASRTDDPAAARDALNAWVRFFVEIAAEACARMQDMQEEIRALDTVLAEKTAGLRADSSARRLLPVLMEQPVVTAKFIAEHLGVSAVAAHRAVDTLVARGILTPGTGRYRRSEVFQADDVLRVIDGAS</sequence>
<dbReference type="PANTHER" id="PTHR13504:SF38">
    <property type="entry name" value="FIDO DOMAIN-CONTAINING PROTEIN"/>
    <property type="match status" value="1"/>
</dbReference>
<dbReference type="EMBL" id="DYUE01000166">
    <property type="protein sequence ID" value="HJG91513.1"/>
    <property type="molecule type" value="Genomic_DNA"/>
</dbReference>
<evidence type="ECO:0000259" key="3">
    <source>
        <dbReference type="PROSITE" id="PS51459"/>
    </source>
</evidence>
<dbReference type="InterPro" id="IPR036390">
    <property type="entry name" value="WH_DNA-bd_sf"/>
</dbReference>
<dbReference type="Gene3D" id="1.10.10.10">
    <property type="entry name" value="Winged helix-like DNA-binding domain superfamily/Winged helix DNA-binding domain"/>
    <property type="match status" value="1"/>
</dbReference>
<feature type="active site" evidence="1">
    <location>
        <position position="202"/>
    </location>
</feature>
<dbReference type="PANTHER" id="PTHR13504">
    <property type="entry name" value="FIDO DOMAIN-CONTAINING PROTEIN DDB_G0283145"/>
    <property type="match status" value="1"/>
</dbReference>
<dbReference type="InterPro" id="IPR040198">
    <property type="entry name" value="Fido_containing"/>
</dbReference>
<evidence type="ECO:0000256" key="2">
    <source>
        <dbReference type="PIRSR" id="PIRSR640198-2"/>
    </source>
</evidence>
<feature type="binding site" evidence="2">
    <location>
        <begin position="206"/>
        <end position="213"/>
    </location>
    <ligand>
        <name>ATP</name>
        <dbReference type="ChEBI" id="CHEBI:30616"/>
    </ligand>
</feature>
<gene>
    <name evidence="4" type="ORF">K8V81_07285</name>
</gene>
<dbReference type="SUPFAM" id="SSF46785">
    <property type="entry name" value="Winged helix' DNA-binding domain"/>
    <property type="match status" value="1"/>
</dbReference>
<dbReference type="PROSITE" id="PS51459">
    <property type="entry name" value="FIDO"/>
    <property type="match status" value="1"/>
</dbReference>
<dbReference type="InterPro" id="IPR036597">
    <property type="entry name" value="Fido-like_dom_sf"/>
</dbReference>
<comment type="caution">
    <text evidence="4">The sequence shown here is derived from an EMBL/GenBank/DDBJ whole genome shotgun (WGS) entry which is preliminary data.</text>
</comment>
<keyword evidence="2" id="KW-0547">Nucleotide-binding</keyword>
<protein>
    <submittedName>
        <fullName evidence="4">Fic family protein</fullName>
    </submittedName>
</protein>
<reference evidence="4" key="2">
    <citation type="submission" date="2021-09" db="EMBL/GenBank/DDBJ databases">
        <authorList>
            <person name="Gilroy R."/>
        </authorList>
    </citation>
    <scope>NUCLEOTIDE SEQUENCE</scope>
    <source>
        <strain evidence="4">ChiGjej5B5-22894</strain>
    </source>
</reference>
<dbReference type="InterPro" id="IPR036388">
    <property type="entry name" value="WH-like_DNA-bd_sf"/>
</dbReference>
<dbReference type="Gene3D" id="1.10.3290.10">
    <property type="entry name" value="Fido-like domain"/>
    <property type="match status" value="1"/>
</dbReference>
<name>A0A921MVK9_9MICO</name>
<evidence type="ECO:0000256" key="1">
    <source>
        <dbReference type="PIRSR" id="PIRSR640198-1"/>
    </source>
</evidence>
<evidence type="ECO:0000313" key="5">
    <source>
        <dbReference type="Proteomes" id="UP000742460"/>
    </source>
</evidence>
<dbReference type="InterPro" id="IPR003812">
    <property type="entry name" value="Fido"/>
</dbReference>
<dbReference type="SUPFAM" id="SSF140931">
    <property type="entry name" value="Fic-like"/>
    <property type="match status" value="1"/>
</dbReference>
<accession>A0A921MVK9</accession>
<organism evidence="4 5">
    <name type="scientific">Brachybacterium massiliense</name>
    <dbReference type="NCBI Taxonomy" id="1755098"/>
    <lineage>
        <taxon>Bacteria</taxon>
        <taxon>Bacillati</taxon>
        <taxon>Actinomycetota</taxon>
        <taxon>Actinomycetes</taxon>
        <taxon>Micrococcales</taxon>
        <taxon>Dermabacteraceae</taxon>
        <taxon>Brachybacterium</taxon>
    </lineage>
</organism>
<dbReference type="Proteomes" id="UP000742460">
    <property type="component" value="Unassembled WGS sequence"/>
</dbReference>
<dbReference type="GO" id="GO:0005524">
    <property type="term" value="F:ATP binding"/>
    <property type="evidence" value="ECO:0007669"/>
    <property type="project" value="UniProtKB-KW"/>
</dbReference>
<reference evidence="4" key="1">
    <citation type="journal article" date="2021" name="PeerJ">
        <title>Extensive microbial diversity within the chicken gut microbiome revealed by metagenomics and culture.</title>
        <authorList>
            <person name="Gilroy R."/>
            <person name="Ravi A."/>
            <person name="Getino M."/>
            <person name="Pursley I."/>
            <person name="Horton D.L."/>
            <person name="Alikhan N.F."/>
            <person name="Baker D."/>
            <person name="Gharbi K."/>
            <person name="Hall N."/>
            <person name="Watson M."/>
            <person name="Adriaenssens E.M."/>
            <person name="Foster-Nyarko E."/>
            <person name="Jarju S."/>
            <person name="Secka A."/>
            <person name="Antonio M."/>
            <person name="Oren A."/>
            <person name="Chaudhuri R.R."/>
            <person name="La Ragione R."/>
            <person name="Hildebrand F."/>
            <person name="Pallen M.J."/>
        </authorList>
    </citation>
    <scope>NUCLEOTIDE SEQUENCE</scope>
    <source>
        <strain evidence="4">ChiGjej5B5-22894</strain>
    </source>
</reference>
<proteinExistence type="predicted"/>
<dbReference type="AlphaFoldDB" id="A0A921MVK9"/>
<feature type="domain" description="Fido" evidence="3">
    <location>
        <begin position="123"/>
        <end position="272"/>
    </location>
</feature>
<dbReference type="Pfam" id="PF02661">
    <property type="entry name" value="Fic"/>
    <property type="match status" value="1"/>
</dbReference>